<dbReference type="GO" id="GO:1902600">
    <property type="term" value="P:proton transmembrane transport"/>
    <property type="evidence" value="ECO:0007669"/>
    <property type="project" value="InterPro"/>
</dbReference>
<dbReference type="RefSeq" id="WP_113045593.1">
    <property type="nucleotide sequence ID" value="NZ_QMFZ01000009.1"/>
</dbReference>
<proteinExistence type="predicted"/>
<evidence type="ECO:0000313" key="9">
    <source>
        <dbReference type="EMBL" id="RBB39656.1"/>
    </source>
</evidence>
<comment type="subcellular location">
    <subcellularLocation>
        <location evidence="1">Membrane</location>
        <topology evidence="1">Multi-pass membrane protein</topology>
    </subcellularLocation>
</comment>
<keyword evidence="6 7" id="KW-0472">Membrane</keyword>
<dbReference type="GO" id="GO:0015297">
    <property type="term" value="F:antiporter activity"/>
    <property type="evidence" value="ECO:0007669"/>
    <property type="project" value="InterPro"/>
</dbReference>
<keyword evidence="10" id="KW-1185">Reference proteome</keyword>
<feature type="transmembrane region" description="Helical" evidence="7">
    <location>
        <begin position="165"/>
        <end position="186"/>
    </location>
</feature>
<keyword evidence="2" id="KW-0813">Transport</keyword>
<feature type="transmembrane region" description="Helical" evidence="7">
    <location>
        <begin position="129"/>
        <end position="153"/>
    </location>
</feature>
<dbReference type="InterPro" id="IPR038770">
    <property type="entry name" value="Na+/solute_symporter_sf"/>
</dbReference>
<sequence>MSQTLAASSVAAPSATLVNQAQSAVGSSAEHLVLQLLYQLIVILLVTRSVVWLSRRFLGQTAVAGEILAGLVLGPSLLGKLFPEVMHAVFVPETSAIFVGIAQVGLILLMFQIGMEFDFKVQLRQGRSAIAVISIVGVAVPFSLGFVTAPWLWETLAEPRPDLRAFRLFFATAISITAIPILGRIFMELGLSHTRTAALTIGSAAIDDIFGWLLLGAVSTMVISRFDPAQFALNALLVLGYVGAVLLVVRPAMRYWLSRVLVAERQLSTSAIAWILLTLLVSASITSSLGIFAIIGGFVIGVALHENRQFVAQWNERVSGFVHVFFIPVFFAYTGLRTDVGSLATLHDWVVCGLVCLLAFVAKFGGTYIASRIMGESRRSAAAIGVSMNTRALMELIALNIGYDLGVLPKQTFTMLVIMAIASTFIATPLIRRLMQDQRRVVEARSSTVPMVETITR</sequence>
<keyword evidence="5" id="KW-0406">Ion transport</keyword>
<feature type="domain" description="Cation/H+ exchanger transmembrane" evidence="8">
    <location>
        <begin position="48"/>
        <end position="435"/>
    </location>
</feature>
<feature type="transmembrane region" description="Helical" evidence="7">
    <location>
        <begin position="61"/>
        <end position="82"/>
    </location>
</feature>
<feature type="transmembrane region" description="Helical" evidence="7">
    <location>
        <begin position="261"/>
        <end position="283"/>
    </location>
</feature>
<evidence type="ECO:0000256" key="4">
    <source>
        <dbReference type="ARBA" id="ARBA00022989"/>
    </source>
</evidence>
<name>A0A365QW61_9BURK</name>
<feature type="transmembrane region" description="Helical" evidence="7">
    <location>
        <begin position="413"/>
        <end position="431"/>
    </location>
</feature>
<gene>
    <name evidence="9" type="ORF">DPV79_13115</name>
</gene>
<dbReference type="InterPro" id="IPR050794">
    <property type="entry name" value="CPA2_transporter"/>
</dbReference>
<evidence type="ECO:0000256" key="6">
    <source>
        <dbReference type="ARBA" id="ARBA00023136"/>
    </source>
</evidence>
<accession>A0A365QW61</accession>
<organism evidence="9 10">
    <name type="scientific">Burkholderia reimsis</name>
    <dbReference type="NCBI Taxonomy" id="2234132"/>
    <lineage>
        <taxon>Bacteria</taxon>
        <taxon>Pseudomonadati</taxon>
        <taxon>Pseudomonadota</taxon>
        <taxon>Betaproteobacteria</taxon>
        <taxon>Burkholderiales</taxon>
        <taxon>Burkholderiaceae</taxon>
        <taxon>Burkholderia</taxon>
    </lineage>
</organism>
<keyword evidence="4 7" id="KW-1133">Transmembrane helix</keyword>
<feature type="transmembrane region" description="Helical" evidence="7">
    <location>
        <begin position="36"/>
        <end position="54"/>
    </location>
</feature>
<dbReference type="AlphaFoldDB" id="A0A365QW61"/>
<keyword evidence="3 7" id="KW-0812">Transmembrane</keyword>
<dbReference type="EMBL" id="QMFZ01000009">
    <property type="protein sequence ID" value="RBB39656.1"/>
    <property type="molecule type" value="Genomic_DNA"/>
</dbReference>
<feature type="transmembrane region" description="Helical" evidence="7">
    <location>
        <begin position="198"/>
        <end position="223"/>
    </location>
</feature>
<evidence type="ECO:0000256" key="3">
    <source>
        <dbReference type="ARBA" id="ARBA00022692"/>
    </source>
</evidence>
<feature type="transmembrane region" description="Helical" evidence="7">
    <location>
        <begin position="348"/>
        <end position="369"/>
    </location>
</feature>
<evidence type="ECO:0000259" key="8">
    <source>
        <dbReference type="Pfam" id="PF00999"/>
    </source>
</evidence>
<comment type="caution">
    <text evidence="9">The sequence shown here is derived from an EMBL/GenBank/DDBJ whole genome shotgun (WGS) entry which is preliminary data.</text>
</comment>
<reference evidence="9 10" key="1">
    <citation type="submission" date="2018-06" db="EMBL/GenBank/DDBJ databases">
        <title>Draft genome sequence of Burkholderia reimsis strain BE51 isolated from a French agricultural soil.</title>
        <authorList>
            <person name="Esmaeel Q."/>
        </authorList>
    </citation>
    <scope>NUCLEOTIDE SEQUENCE [LARGE SCALE GENOMIC DNA]</scope>
    <source>
        <strain evidence="9 10">BE51</strain>
    </source>
</reference>
<feature type="transmembrane region" description="Helical" evidence="7">
    <location>
        <begin position="94"/>
        <end position="117"/>
    </location>
</feature>
<dbReference type="GO" id="GO:0016020">
    <property type="term" value="C:membrane"/>
    <property type="evidence" value="ECO:0007669"/>
    <property type="project" value="UniProtKB-SubCell"/>
</dbReference>
<dbReference type="PANTHER" id="PTHR32468:SF0">
    <property type="entry name" value="K(+)_H(+) ANTIPORTER 1"/>
    <property type="match status" value="1"/>
</dbReference>
<dbReference type="Gene3D" id="1.20.1530.20">
    <property type="match status" value="1"/>
</dbReference>
<dbReference type="PANTHER" id="PTHR32468">
    <property type="entry name" value="CATION/H + ANTIPORTER"/>
    <property type="match status" value="1"/>
</dbReference>
<feature type="transmembrane region" description="Helical" evidence="7">
    <location>
        <begin position="229"/>
        <end position="249"/>
    </location>
</feature>
<feature type="transmembrane region" description="Helical" evidence="7">
    <location>
        <begin position="318"/>
        <end position="336"/>
    </location>
</feature>
<evidence type="ECO:0000256" key="7">
    <source>
        <dbReference type="SAM" id="Phobius"/>
    </source>
</evidence>
<evidence type="ECO:0000256" key="1">
    <source>
        <dbReference type="ARBA" id="ARBA00004141"/>
    </source>
</evidence>
<evidence type="ECO:0000256" key="5">
    <source>
        <dbReference type="ARBA" id="ARBA00023065"/>
    </source>
</evidence>
<evidence type="ECO:0000313" key="10">
    <source>
        <dbReference type="Proteomes" id="UP000252458"/>
    </source>
</evidence>
<dbReference type="InterPro" id="IPR006153">
    <property type="entry name" value="Cation/H_exchanger_TM"/>
</dbReference>
<dbReference type="Proteomes" id="UP000252458">
    <property type="component" value="Unassembled WGS sequence"/>
</dbReference>
<evidence type="ECO:0000256" key="2">
    <source>
        <dbReference type="ARBA" id="ARBA00022448"/>
    </source>
</evidence>
<protein>
    <submittedName>
        <fullName evidence="9">Cation:proton antiporter</fullName>
    </submittedName>
</protein>
<dbReference type="Pfam" id="PF00999">
    <property type="entry name" value="Na_H_Exchanger"/>
    <property type="match status" value="1"/>
</dbReference>